<sequence length="513" mass="55077">MHQVKRALLTWSDAGVTGRTPSHHAPRPSSDRGPVLRLLDQDESRYEVAWVLTIPEGEAPARSLCRSIEARIGKVELVVVPVTDPSDYGMLFRALGPLVGRAKSELLASNVALDVLLSAGTPQAQTLWVILVQAGLLPARMLQVIPPAFVPVPHPKAVREVRLDIEGFPEIRAMRDELARLRAAAQKGASLLLGESAPMVELRAKLDRVGASDAPVLVLGETGTGKELCAREIHALSPRKEGPFVAENCSVFAEGVLSSELFGHEAGAFTGAGKRRRGVFEQAHGGTLFLDEIGEMQPRVQAALLRVLQEGTLRRVGGEGKVDVDVRIVAATHRDLGAMVKAGAFREDLYYRLRGATLLVPPLRARPGDVELLVESFLAEIRGKKGGRRLRVTREAMRALASHVWPGNVRELRAEVMRWAVFCDDVVNVSDLAPEIRSGGGSGSGSEGGGGRGNGSEVRSLRDVVEAAERAALVAALAAEGGNLSRAARALGIDRNTLKRKMRAFGMAEDDEA</sequence>
<feature type="region of interest" description="Disordered" evidence="6">
    <location>
        <begin position="437"/>
        <end position="460"/>
    </location>
</feature>
<keyword evidence="1" id="KW-0547">Nucleotide-binding</keyword>
<dbReference type="Proteomes" id="UP001221411">
    <property type="component" value="Unassembled WGS sequence"/>
</dbReference>
<keyword evidence="2" id="KW-0067">ATP-binding</keyword>
<feature type="compositionally biased region" description="Gly residues" evidence="6">
    <location>
        <begin position="438"/>
        <end position="454"/>
    </location>
</feature>
<comment type="caution">
    <text evidence="8">The sequence shown here is derived from an EMBL/GenBank/DDBJ whole genome shotgun (WGS) entry which is preliminary data.</text>
</comment>
<dbReference type="PROSITE" id="PS00688">
    <property type="entry name" value="SIGMA54_INTERACT_3"/>
    <property type="match status" value="1"/>
</dbReference>
<keyword evidence="5" id="KW-0804">Transcription</keyword>
<keyword evidence="3" id="KW-0805">Transcription regulation</keyword>
<dbReference type="SUPFAM" id="SSF52540">
    <property type="entry name" value="P-loop containing nucleoside triphosphate hydrolases"/>
    <property type="match status" value="1"/>
</dbReference>
<evidence type="ECO:0000259" key="7">
    <source>
        <dbReference type="PROSITE" id="PS50045"/>
    </source>
</evidence>
<reference evidence="8 9" key="1">
    <citation type="submission" date="2022-11" db="EMBL/GenBank/DDBJ databases">
        <title>Minimal conservation of predation-associated metabolite biosynthetic gene clusters underscores biosynthetic potential of Myxococcota including descriptions for ten novel species: Archangium lansinium sp. nov., Myxococcus landrumus sp. nov., Nannocystis bai.</title>
        <authorList>
            <person name="Ahearne A."/>
            <person name="Stevens C."/>
            <person name="Dowd S."/>
        </authorList>
    </citation>
    <scope>NUCLEOTIDE SEQUENCE [LARGE SCALE GENOMIC DNA]</scope>
    <source>
        <strain evidence="8 9">RJM3</strain>
    </source>
</reference>
<evidence type="ECO:0000313" key="8">
    <source>
        <dbReference type="EMBL" id="MDC0744909.1"/>
    </source>
</evidence>
<evidence type="ECO:0000256" key="6">
    <source>
        <dbReference type="SAM" id="MobiDB-lite"/>
    </source>
</evidence>
<dbReference type="PANTHER" id="PTHR32071">
    <property type="entry name" value="TRANSCRIPTIONAL REGULATORY PROTEIN"/>
    <property type="match status" value="1"/>
</dbReference>
<dbReference type="Gene3D" id="3.40.50.300">
    <property type="entry name" value="P-loop containing nucleotide triphosphate hydrolases"/>
    <property type="match status" value="1"/>
</dbReference>
<proteinExistence type="predicted"/>
<dbReference type="PROSITE" id="PS00676">
    <property type="entry name" value="SIGMA54_INTERACT_2"/>
    <property type="match status" value="1"/>
</dbReference>
<dbReference type="InterPro" id="IPR003593">
    <property type="entry name" value="AAA+_ATPase"/>
</dbReference>
<name>A0ABT5ETX8_9BACT</name>
<dbReference type="PRINTS" id="PR01590">
    <property type="entry name" value="HTHFIS"/>
</dbReference>
<dbReference type="InterPro" id="IPR027417">
    <property type="entry name" value="P-loop_NTPase"/>
</dbReference>
<evidence type="ECO:0000256" key="2">
    <source>
        <dbReference type="ARBA" id="ARBA00022840"/>
    </source>
</evidence>
<protein>
    <submittedName>
        <fullName evidence="8">Sigma-54 dependent transcriptional regulator</fullName>
    </submittedName>
</protein>
<dbReference type="InterPro" id="IPR025944">
    <property type="entry name" value="Sigma_54_int_dom_CS"/>
</dbReference>
<dbReference type="EMBL" id="JAQNDO010000001">
    <property type="protein sequence ID" value="MDC0744909.1"/>
    <property type="molecule type" value="Genomic_DNA"/>
</dbReference>
<evidence type="ECO:0000256" key="3">
    <source>
        <dbReference type="ARBA" id="ARBA00023015"/>
    </source>
</evidence>
<dbReference type="Gene3D" id="1.10.8.60">
    <property type="match status" value="1"/>
</dbReference>
<evidence type="ECO:0000256" key="4">
    <source>
        <dbReference type="ARBA" id="ARBA00023125"/>
    </source>
</evidence>
<dbReference type="CDD" id="cd00009">
    <property type="entry name" value="AAA"/>
    <property type="match status" value="1"/>
</dbReference>
<gene>
    <name evidence="8" type="ORF">POL67_26495</name>
</gene>
<feature type="region of interest" description="Disordered" evidence="6">
    <location>
        <begin position="15"/>
        <end position="34"/>
    </location>
</feature>
<dbReference type="InterPro" id="IPR002197">
    <property type="entry name" value="HTH_Fis"/>
</dbReference>
<dbReference type="InterPro" id="IPR058031">
    <property type="entry name" value="AAA_lid_NorR"/>
</dbReference>
<dbReference type="SMART" id="SM00382">
    <property type="entry name" value="AAA"/>
    <property type="match status" value="1"/>
</dbReference>
<dbReference type="SUPFAM" id="SSF46689">
    <property type="entry name" value="Homeodomain-like"/>
    <property type="match status" value="1"/>
</dbReference>
<accession>A0ABT5ETX8</accession>
<dbReference type="Pfam" id="PF02954">
    <property type="entry name" value="HTH_8"/>
    <property type="match status" value="1"/>
</dbReference>
<dbReference type="InterPro" id="IPR025943">
    <property type="entry name" value="Sigma_54_int_dom_ATP-bd_2"/>
</dbReference>
<dbReference type="Pfam" id="PF00158">
    <property type="entry name" value="Sigma54_activat"/>
    <property type="match status" value="1"/>
</dbReference>
<evidence type="ECO:0000256" key="1">
    <source>
        <dbReference type="ARBA" id="ARBA00022741"/>
    </source>
</evidence>
<dbReference type="Gene3D" id="1.10.10.60">
    <property type="entry name" value="Homeodomain-like"/>
    <property type="match status" value="1"/>
</dbReference>
<feature type="domain" description="Sigma-54 factor interaction" evidence="7">
    <location>
        <begin position="192"/>
        <end position="421"/>
    </location>
</feature>
<keyword evidence="4" id="KW-0238">DNA-binding</keyword>
<dbReference type="Pfam" id="PF25601">
    <property type="entry name" value="AAA_lid_14"/>
    <property type="match status" value="1"/>
</dbReference>
<dbReference type="PROSITE" id="PS50045">
    <property type="entry name" value="SIGMA54_INTERACT_4"/>
    <property type="match status" value="1"/>
</dbReference>
<dbReference type="InterPro" id="IPR002078">
    <property type="entry name" value="Sigma_54_int"/>
</dbReference>
<evidence type="ECO:0000256" key="5">
    <source>
        <dbReference type="ARBA" id="ARBA00023163"/>
    </source>
</evidence>
<evidence type="ECO:0000313" key="9">
    <source>
        <dbReference type="Proteomes" id="UP001221411"/>
    </source>
</evidence>
<dbReference type="InterPro" id="IPR009057">
    <property type="entry name" value="Homeodomain-like_sf"/>
</dbReference>
<dbReference type="RefSeq" id="WP_271921917.1">
    <property type="nucleotide sequence ID" value="NZ_JAQNDO010000001.1"/>
</dbReference>
<keyword evidence="9" id="KW-1185">Reference proteome</keyword>
<organism evidence="8 9">
    <name type="scientific">Polyangium mundeleinium</name>
    <dbReference type="NCBI Taxonomy" id="2995306"/>
    <lineage>
        <taxon>Bacteria</taxon>
        <taxon>Pseudomonadati</taxon>
        <taxon>Myxococcota</taxon>
        <taxon>Polyangia</taxon>
        <taxon>Polyangiales</taxon>
        <taxon>Polyangiaceae</taxon>
        <taxon>Polyangium</taxon>
    </lineage>
</organism>